<organism evidence="2 3">
    <name type="scientific">Nocardioides deserti</name>
    <dbReference type="NCBI Taxonomy" id="1588644"/>
    <lineage>
        <taxon>Bacteria</taxon>
        <taxon>Bacillati</taxon>
        <taxon>Actinomycetota</taxon>
        <taxon>Actinomycetes</taxon>
        <taxon>Propionibacteriales</taxon>
        <taxon>Nocardioidaceae</taxon>
        <taxon>Nocardioides</taxon>
    </lineage>
</organism>
<evidence type="ECO:0000313" key="2">
    <source>
        <dbReference type="EMBL" id="MBC2962328.1"/>
    </source>
</evidence>
<dbReference type="PANTHER" id="PTHR35007">
    <property type="entry name" value="INTEGRAL MEMBRANE PROTEIN-RELATED"/>
    <property type="match status" value="1"/>
</dbReference>
<accession>A0ABR6UE10</accession>
<dbReference type="EMBL" id="JACMYC010000020">
    <property type="protein sequence ID" value="MBC2962328.1"/>
    <property type="molecule type" value="Genomic_DNA"/>
</dbReference>
<sequence length="189" mass="18587">MTGPGGAAALLAATAAGLAVLLLVPARPHLVGPADRSGGSGRVVPLGVAAPVAGGLLVLGAGATTTVLVLIVLGAGLGARTLLAARRRRSEALATGDHVLETCEQLASELASGQPPAAALDRAAEGWPPLRPVAAAHRMGADVPAALRAASDRPGARDLRLVAAAWQVAARTGQGLADAVDRVAADLRA</sequence>
<feature type="transmembrane region" description="Helical" evidence="1">
    <location>
        <begin position="52"/>
        <end position="79"/>
    </location>
</feature>
<proteinExistence type="predicted"/>
<comment type="caution">
    <text evidence="2">The sequence shown here is derived from an EMBL/GenBank/DDBJ whole genome shotgun (WGS) entry which is preliminary data.</text>
</comment>
<dbReference type="PANTHER" id="PTHR35007:SF4">
    <property type="entry name" value="CONSERVED TRANSMEMBRANE PROTEIN-RELATED"/>
    <property type="match status" value="1"/>
</dbReference>
<evidence type="ECO:0000256" key="1">
    <source>
        <dbReference type="SAM" id="Phobius"/>
    </source>
</evidence>
<dbReference type="RefSeq" id="WP_186347511.1">
    <property type="nucleotide sequence ID" value="NZ_JACMYC010000020.1"/>
</dbReference>
<reference evidence="2 3" key="1">
    <citation type="submission" date="2020-08" db="EMBL/GenBank/DDBJ databases">
        <title>novel species in genus Nocardioides.</title>
        <authorList>
            <person name="Zhang G."/>
        </authorList>
    </citation>
    <scope>NUCLEOTIDE SEQUENCE [LARGE SCALE GENOMIC DNA]</scope>
    <source>
        <strain evidence="2 3">SC8A-24</strain>
    </source>
</reference>
<keyword evidence="1" id="KW-1133">Transmembrane helix</keyword>
<gene>
    <name evidence="2" type="ORF">H7344_18730</name>
</gene>
<protein>
    <submittedName>
        <fullName evidence="2">Type II secretion system F family protein</fullName>
    </submittedName>
</protein>
<name>A0ABR6UE10_9ACTN</name>
<keyword evidence="3" id="KW-1185">Reference proteome</keyword>
<evidence type="ECO:0000313" key="3">
    <source>
        <dbReference type="Proteomes" id="UP000604001"/>
    </source>
</evidence>
<keyword evidence="1" id="KW-0472">Membrane</keyword>
<keyword evidence="1" id="KW-0812">Transmembrane</keyword>
<feature type="non-terminal residue" evidence="2">
    <location>
        <position position="189"/>
    </location>
</feature>
<dbReference type="Proteomes" id="UP000604001">
    <property type="component" value="Unassembled WGS sequence"/>
</dbReference>